<dbReference type="Pfam" id="PF00282">
    <property type="entry name" value="Pyridoxal_deC"/>
    <property type="match status" value="1"/>
</dbReference>
<dbReference type="PANTHER" id="PTHR45677:SF8">
    <property type="entry name" value="CYSTEINE SULFINIC ACID DECARBOXYLASE"/>
    <property type="match status" value="1"/>
</dbReference>
<proteinExistence type="inferred from homology"/>
<dbReference type="InterPro" id="IPR002129">
    <property type="entry name" value="PyrdxlP-dep_de-COase"/>
</dbReference>
<dbReference type="GO" id="GO:0030170">
    <property type="term" value="F:pyridoxal phosphate binding"/>
    <property type="evidence" value="ECO:0007669"/>
    <property type="project" value="InterPro"/>
</dbReference>
<evidence type="ECO:0000256" key="4">
    <source>
        <dbReference type="ARBA" id="ARBA00022898"/>
    </source>
</evidence>
<evidence type="ECO:0000313" key="9">
    <source>
        <dbReference type="Proteomes" id="UP000250266"/>
    </source>
</evidence>
<dbReference type="GO" id="GO:0016831">
    <property type="term" value="F:carboxy-lyase activity"/>
    <property type="evidence" value="ECO:0007669"/>
    <property type="project" value="UniProtKB-KW"/>
</dbReference>
<dbReference type="EMBL" id="KV744828">
    <property type="protein sequence ID" value="OCK84909.1"/>
    <property type="molecule type" value="Genomic_DNA"/>
</dbReference>
<dbReference type="InterPro" id="IPR015424">
    <property type="entry name" value="PyrdxlP-dep_Trfase"/>
</dbReference>
<protein>
    <submittedName>
        <fullName evidence="8">Glutamate decarboxylase-like protein 1</fullName>
    </submittedName>
</protein>
<evidence type="ECO:0000313" key="8">
    <source>
        <dbReference type="EMBL" id="OCK84909.1"/>
    </source>
</evidence>
<evidence type="ECO:0000256" key="2">
    <source>
        <dbReference type="ARBA" id="ARBA00009533"/>
    </source>
</evidence>
<dbReference type="OrthoDB" id="392571at2759"/>
<feature type="modified residue" description="N6-(pyridoxal phosphate)lysine" evidence="6">
    <location>
        <position position="339"/>
    </location>
</feature>
<keyword evidence="9" id="KW-1185">Reference proteome</keyword>
<keyword evidence="3" id="KW-0210">Decarboxylase</keyword>
<dbReference type="Gene3D" id="3.90.1150.170">
    <property type="match status" value="1"/>
</dbReference>
<keyword evidence="5 7" id="KW-0456">Lyase</keyword>
<dbReference type="GO" id="GO:0005737">
    <property type="term" value="C:cytoplasm"/>
    <property type="evidence" value="ECO:0007669"/>
    <property type="project" value="TreeGrafter"/>
</dbReference>
<dbReference type="Proteomes" id="UP000250266">
    <property type="component" value="Unassembled WGS sequence"/>
</dbReference>
<dbReference type="PANTHER" id="PTHR45677">
    <property type="entry name" value="GLUTAMATE DECARBOXYLASE-RELATED"/>
    <property type="match status" value="1"/>
</dbReference>
<accession>A0A8E2EJB5</accession>
<keyword evidence="4 6" id="KW-0663">Pyridoxal phosphate</keyword>
<dbReference type="InterPro" id="IPR015421">
    <property type="entry name" value="PyrdxlP-dep_Trfase_major"/>
</dbReference>
<evidence type="ECO:0000256" key="7">
    <source>
        <dbReference type="RuleBase" id="RU000382"/>
    </source>
</evidence>
<comment type="cofactor">
    <cofactor evidence="1 6 7">
        <name>pyridoxal 5'-phosphate</name>
        <dbReference type="ChEBI" id="CHEBI:597326"/>
    </cofactor>
</comment>
<evidence type="ECO:0000256" key="1">
    <source>
        <dbReference type="ARBA" id="ARBA00001933"/>
    </source>
</evidence>
<dbReference type="SUPFAM" id="SSF53383">
    <property type="entry name" value="PLP-dependent transferases"/>
    <property type="match status" value="1"/>
</dbReference>
<name>A0A8E2EJB5_9PEZI</name>
<gene>
    <name evidence="8" type="ORF">K432DRAFT_378154</name>
</gene>
<dbReference type="GO" id="GO:0019752">
    <property type="term" value="P:carboxylic acid metabolic process"/>
    <property type="evidence" value="ECO:0007669"/>
    <property type="project" value="InterPro"/>
</dbReference>
<comment type="similarity">
    <text evidence="2 7">Belongs to the group II decarboxylase family.</text>
</comment>
<evidence type="ECO:0000256" key="5">
    <source>
        <dbReference type="ARBA" id="ARBA00023239"/>
    </source>
</evidence>
<dbReference type="Gene3D" id="3.40.640.10">
    <property type="entry name" value="Type I PLP-dependent aspartate aminotransferase-like (Major domain)"/>
    <property type="match status" value="1"/>
</dbReference>
<reference evidence="8 9" key="1">
    <citation type="journal article" date="2016" name="Nat. Commun.">
        <title>Ectomycorrhizal ecology is imprinted in the genome of the dominant symbiotic fungus Cenococcum geophilum.</title>
        <authorList>
            <consortium name="DOE Joint Genome Institute"/>
            <person name="Peter M."/>
            <person name="Kohler A."/>
            <person name="Ohm R.A."/>
            <person name="Kuo A."/>
            <person name="Krutzmann J."/>
            <person name="Morin E."/>
            <person name="Arend M."/>
            <person name="Barry K.W."/>
            <person name="Binder M."/>
            <person name="Choi C."/>
            <person name="Clum A."/>
            <person name="Copeland A."/>
            <person name="Grisel N."/>
            <person name="Haridas S."/>
            <person name="Kipfer T."/>
            <person name="LaButti K."/>
            <person name="Lindquist E."/>
            <person name="Lipzen A."/>
            <person name="Maire R."/>
            <person name="Meier B."/>
            <person name="Mihaltcheva S."/>
            <person name="Molinier V."/>
            <person name="Murat C."/>
            <person name="Poggeler S."/>
            <person name="Quandt C.A."/>
            <person name="Sperisen C."/>
            <person name="Tritt A."/>
            <person name="Tisserant E."/>
            <person name="Crous P.W."/>
            <person name="Henrissat B."/>
            <person name="Nehls U."/>
            <person name="Egli S."/>
            <person name="Spatafora J.W."/>
            <person name="Grigoriev I.V."/>
            <person name="Martin F.M."/>
        </authorList>
    </citation>
    <scope>NUCLEOTIDE SEQUENCE [LARGE SCALE GENOMIC DNA]</scope>
    <source>
        <strain evidence="8 9">CBS 459.81</strain>
    </source>
</reference>
<sequence>MTANAPISLTDIEGSLPDINGQEPPLNRADEVKELLDAVQKLIIPFIRAADEDARVKHTSHSLAATSSIFPRTTLVEQHPPHLLEPLLGLETPGEGKGKNGLLQMVQKILQYSVNTWDQGFMDKLYASTNAVGVVSELILAVLNTNVHVYQVSPALTLIEKHTTRFLASLCGFDLEHSGGISQPGGSSSNSTAIIIARNTLFPETKKEGHYGRRFAIFTSAHGHYSIEKAAQMFGMGSDAVKKVPTDAGGMMRADLLNAMVQNSKAEGETPFFVNATAGTTVLGSFDPLDEIADVCKKHGLWLHVDGSWGGSFVFNAELKASRLQGIERANTVTISPHKMLGVPMTCSFLLGRDLRQFWKAMTLPAGYLFHNPKSTVPVSDIYDLADLTPQCGRRGDSLKLHLALIYHGLPYYSALLSHAHATAAHLCTLILSNPNFILVSPYPPPCFQVCFFWARGGKLGEDVDETTRVTEEIVRKLVLKGWMMDFSPGAMGSFFRVVISGGTRRETVEGLVKAIELVAEELEL</sequence>
<evidence type="ECO:0000256" key="3">
    <source>
        <dbReference type="ARBA" id="ARBA00022793"/>
    </source>
</evidence>
<evidence type="ECO:0000256" key="6">
    <source>
        <dbReference type="PIRSR" id="PIRSR602129-50"/>
    </source>
</evidence>
<dbReference type="AlphaFoldDB" id="A0A8E2EJB5"/>
<organism evidence="8 9">
    <name type="scientific">Lepidopterella palustris CBS 459.81</name>
    <dbReference type="NCBI Taxonomy" id="1314670"/>
    <lineage>
        <taxon>Eukaryota</taxon>
        <taxon>Fungi</taxon>
        <taxon>Dikarya</taxon>
        <taxon>Ascomycota</taxon>
        <taxon>Pezizomycotina</taxon>
        <taxon>Dothideomycetes</taxon>
        <taxon>Pleosporomycetidae</taxon>
        <taxon>Mytilinidiales</taxon>
        <taxon>Argynnaceae</taxon>
        <taxon>Lepidopterella</taxon>
    </lineage>
</organism>